<dbReference type="RefSeq" id="WP_139105150.1">
    <property type="nucleotide sequence ID" value="NZ_VDFR01000010.1"/>
</dbReference>
<evidence type="ECO:0000313" key="3">
    <source>
        <dbReference type="Proteomes" id="UP000306740"/>
    </source>
</evidence>
<dbReference type="AlphaFoldDB" id="A0A5C4MJH0"/>
<evidence type="ECO:0000313" key="1">
    <source>
        <dbReference type="EMBL" id="TNC44655.1"/>
    </source>
</evidence>
<dbReference type="Proteomes" id="UP000306740">
    <property type="component" value="Unassembled WGS sequence"/>
</dbReference>
<sequence>MPEPTNSYQISRSDSSEFTGEFIGTESEAAAWGAELAQDLGWGEDWQLEERHGRQVVAIPSAVEPGYMLIVDE</sequence>
<protein>
    <submittedName>
        <fullName evidence="1">Uncharacterized protein</fullName>
    </submittedName>
</protein>
<organism evidence="1 3">
    <name type="scientific">Mumia zhuanghuii</name>
    <dbReference type="NCBI Taxonomy" id="2585211"/>
    <lineage>
        <taxon>Bacteria</taxon>
        <taxon>Bacillati</taxon>
        <taxon>Actinomycetota</taxon>
        <taxon>Actinomycetes</taxon>
        <taxon>Propionibacteriales</taxon>
        <taxon>Nocardioidaceae</taxon>
        <taxon>Mumia</taxon>
    </lineage>
</organism>
<accession>A0A5C4MJH0</accession>
<name>A0A5C4MJH0_9ACTN</name>
<evidence type="ECO:0000313" key="2">
    <source>
        <dbReference type="EMBL" id="TNC51029.1"/>
    </source>
</evidence>
<gene>
    <name evidence="2" type="ORF">FHE65_02340</name>
    <name evidence="1" type="ORF">FHE65_16515</name>
</gene>
<proteinExistence type="predicted"/>
<reference evidence="1 3" key="1">
    <citation type="submission" date="2019-05" db="EMBL/GenBank/DDBJ databases">
        <title>Mumia sp. nov., isolated from the intestinal contents of plateau pika (Ochotona curzoniae) in the Qinghai-Tibet plateau of China.</title>
        <authorList>
            <person name="Tian Z."/>
        </authorList>
    </citation>
    <scope>NUCLEOTIDE SEQUENCE [LARGE SCALE GENOMIC DNA]</scope>
    <source>
        <strain evidence="3">527</strain>
        <strain evidence="1">Z527</strain>
    </source>
</reference>
<dbReference type="EMBL" id="VDFR01000010">
    <property type="protein sequence ID" value="TNC51029.1"/>
    <property type="molecule type" value="Genomic_DNA"/>
</dbReference>
<comment type="caution">
    <text evidence="1">The sequence shown here is derived from an EMBL/GenBank/DDBJ whole genome shotgun (WGS) entry which is preliminary data.</text>
</comment>
<dbReference type="EMBL" id="VDFR01000072">
    <property type="protein sequence ID" value="TNC44655.1"/>
    <property type="molecule type" value="Genomic_DNA"/>
</dbReference>